<dbReference type="EMBL" id="UZAF01016294">
    <property type="protein sequence ID" value="VDO25031.1"/>
    <property type="molecule type" value="Genomic_DNA"/>
</dbReference>
<evidence type="ECO:0000313" key="3">
    <source>
        <dbReference type="WBParaSite" id="HPLM_0000515701-mRNA-1"/>
    </source>
</evidence>
<proteinExistence type="predicted"/>
<dbReference type="OrthoDB" id="425681at2759"/>
<keyword evidence="2" id="KW-1185">Reference proteome</keyword>
<organism evidence="3">
    <name type="scientific">Haemonchus placei</name>
    <name type="common">Barber's pole worm</name>
    <dbReference type="NCBI Taxonomy" id="6290"/>
    <lineage>
        <taxon>Eukaryota</taxon>
        <taxon>Metazoa</taxon>
        <taxon>Ecdysozoa</taxon>
        <taxon>Nematoda</taxon>
        <taxon>Chromadorea</taxon>
        <taxon>Rhabditida</taxon>
        <taxon>Rhabditina</taxon>
        <taxon>Rhabditomorpha</taxon>
        <taxon>Strongyloidea</taxon>
        <taxon>Trichostrongylidae</taxon>
        <taxon>Haemonchus</taxon>
    </lineage>
</organism>
<accession>A0A0N4W5D1</accession>
<name>A0A0N4W5D1_HAEPC</name>
<protein>
    <submittedName>
        <fullName evidence="3">Reverse transcriptase domain-containing protein</fullName>
    </submittedName>
</protein>
<reference evidence="1 2" key="2">
    <citation type="submission" date="2018-11" db="EMBL/GenBank/DDBJ databases">
        <authorList>
            <consortium name="Pathogen Informatics"/>
        </authorList>
    </citation>
    <scope>NUCLEOTIDE SEQUENCE [LARGE SCALE GENOMIC DNA]</scope>
    <source>
        <strain evidence="1 2">MHpl1</strain>
    </source>
</reference>
<evidence type="ECO:0000313" key="2">
    <source>
        <dbReference type="Proteomes" id="UP000268014"/>
    </source>
</evidence>
<dbReference type="OMA" id="LMARWYL"/>
<dbReference type="AlphaFoldDB" id="A0A0N4W5D1"/>
<evidence type="ECO:0000313" key="1">
    <source>
        <dbReference type="EMBL" id="VDO25031.1"/>
    </source>
</evidence>
<dbReference type="WBParaSite" id="HPLM_0000515701-mRNA-1">
    <property type="protein sequence ID" value="HPLM_0000515701-mRNA-1"/>
    <property type="gene ID" value="HPLM_0000515701"/>
</dbReference>
<gene>
    <name evidence="1" type="ORF">HPLM_LOCUS5149</name>
</gene>
<dbReference type="STRING" id="6290.A0A0N4W5D1"/>
<sequence>MLASEGESKFEQQVQAWSDRLAMLRLRLNVKKTEYLTIDPKEPSSIKINGTEITRTTTFKYLGSATALRQIGFETILA</sequence>
<dbReference type="Proteomes" id="UP000268014">
    <property type="component" value="Unassembled WGS sequence"/>
</dbReference>
<reference evidence="3" key="1">
    <citation type="submission" date="2017-02" db="UniProtKB">
        <authorList>
            <consortium name="WormBaseParasite"/>
        </authorList>
    </citation>
    <scope>IDENTIFICATION</scope>
</reference>